<feature type="compositionally biased region" description="Polar residues" evidence="1">
    <location>
        <begin position="1043"/>
        <end position="1053"/>
    </location>
</feature>
<keyword evidence="2" id="KW-0812">Transmembrane</keyword>
<evidence type="ECO:0008006" key="5">
    <source>
        <dbReference type="Google" id="ProtNLM"/>
    </source>
</evidence>
<reference evidence="3 4" key="1">
    <citation type="submission" date="2023-02" db="EMBL/GenBank/DDBJ databases">
        <title>LHISI_Scaffold_Assembly.</title>
        <authorList>
            <person name="Stuart O.P."/>
            <person name="Cleave R."/>
            <person name="Magrath M.J.L."/>
            <person name="Mikheyev A.S."/>
        </authorList>
    </citation>
    <scope>NUCLEOTIDE SEQUENCE [LARGE SCALE GENOMIC DNA]</scope>
    <source>
        <strain evidence="3">Daus_M_001</strain>
        <tissue evidence="3">Leg muscle</tissue>
    </source>
</reference>
<accession>A0ABQ9HEM0</accession>
<proteinExistence type="predicted"/>
<keyword evidence="4" id="KW-1185">Reference proteome</keyword>
<feature type="region of interest" description="Disordered" evidence="1">
    <location>
        <begin position="703"/>
        <end position="726"/>
    </location>
</feature>
<feature type="region of interest" description="Disordered" evidence="1">
    <location>
        <begin position="417"/>
        <end position="442"/>
    </location>
</feature>
<evidence type="ECO:0000256" key="1">
    <source>
        <dbReference type="SAM" id="MobiDB-lite"/>
    </source>
</evidence>
<sequence length="1170" mass="130133">MFENTLQDRRKGEIDMLVTCHACLNMQGEQLAWSHAFAQLRTCKDRRNNRLYSELQSHAPEKWRHWPVTCHDAVRRSAPGKIDCQQAAPTNRDSFAACSQSDRTPVFTPRAANLRMGAPTSALSEAWRHLSVFFLGINCLYQSRKKIRDLAQECVPKSGWVAYAFSPILGVPITGNVVFSVLKSTQSAAEIFLTFWGRHRVTDAKLTVKASHSQSETKWIIWGWSSVGMKIREETLIPRENHYICPYEIFLADMNMNSNEAFIRKLARTLSRNSRTSPSISARSVSFFSDFQSQGKTLCVTHERSVPNFFPFTANHMGLCPGSETSVSEILVTEEPITDEYGIVSRQKVATWGCSFGVAAKCFAADNMNSDVSVSVPSFQKRRHQFLSSARVRDSMEAAAKPRLSRCPEKRCWSRESGGRGGEVVSSLASHHGEPGSIPVGGRPLTLHVGTVPEDVAGRRPFSGVSCFPRPCIPALLHTHLASPSSALEISMLRDAQISLLTRSEMDLRGSPASKVKKRGSDTGDNINARLVPHRSYTQDIQCFRRNNYVTTTARLATPPTPKLSCADVVSWVFQPRRSGFDTRRTPVSGERGGRVTDRSWIFSGHSRLLQQVIDMSLEQRRNGRSLRKPADQWHRAARFSHAKWCKKGDHVSQCENADLNLAWIDECEARGPEGFPMQTRSRVTVFFFSPCARQERFSRHVPWRRAPDPPSLPPPPRRVHSGSHNPRAKLGNLYNFRYVPVPSRRTVAADIAEPSIFLSPTQEVQLQSPATAGNGALFRRILFAIVRIEMKLFFSRCFRAKITKKQGCHSITSRHPCVGYFRKDNVTHSEERSRPRKPIRNVQQNAGATIAFRFDSKEQIKIFICVIVENTVESSLQVIELADFSGLYTRRSAGGGSSETAASLSIFLHILSREEIETVNLFSVHLGKTKPAVITMLMCVFRYFASFPAITLSVFEVNRGQSEEDSAHSTVISTAVSHTDNVFTPSVEHASKVVDEHRPYVPVFSPPAARNLRAFEGEAMLEWAGEREIPEETRRPAALSGTIPTCETQGATTPGIEPGVIEEQCVEHVEQGLEHVEQGVKYVEQGVECVEQGVKHVCKVWSIARCGARCGTIVVLCGANVGLYGASMLLCGTSVVLYSASVVLYGAIVVLYGASVVLYGASVVLKVKY</sequence>
<dbReference type="Proteomes" id="UP001159363">
    <property type="component" value="Chromosome 4"/>
</dbReference>
<feature type="transmembrane region" description="Helical" evidence="2">
    <location>
        <begin position="1144"/>
        <end position="1166"/>
    </location>
</feature>
<evidence type="ECO:0000313" key="3">
    <source>
        <dbReference type="EMBL" id="KAJ8882762.1"/>
    </source>
</evidence>
<comment type="caution">
    <text evidence="3">The sequence shown here is derived from an EMBL/GenBank/DDBJ whole genome shotgun (WGS) entry which is preliminary data.</text>
</comment>
<protein>
    <recommendedName>
        <fullName evidence="5">Transmembrane protein</fullName>
    </recommendedName>
</protein>
<name>A0ABQ9HEM0_9NEOP</name>
<evidence type="ECO:0000256" key="2">
    <source>
        <dbReference type="SAM" id="Phobius"/>
    </source>
</evidence>
<gene>
    <name evidence="3" type="ORF">PR048_014575</name>
</gene>
<feature type="region of interest" description="Disordered" evidence="1">
    <location>
        <begin position="1033"/>
        <end position="1054"/>
    </location>
</feature>
<keyword evidence="2" id="KW-1133">Transmembrane helix</keyword>
<evidence type="ECO:0000313" key="4">
    <source>
        <dbReference type="Proteomes" id="UP001159363"/>
    </source>
</evidence>
<keyword evidence="2" id="KW-0472">Membrane</keyword>
<feature type="transmembrane region" description="Helical" evidence="2">
    <location>
        <begin position="1114"/>
        <end position="1138"/>
    </location>
</feature>
<dbReference type="EMBL" id="JARBHB010000005">
    <property type="protein sequence ID" value="KAJ8882762.1"/>
    <property type="molecule type" value="Genomic_DNA"/>
</dbReference>
<organism evidence="3 4">
    <name type="scientific">Dryococelus australis</name>
    <dbReference type="NCBI Taxonomy" id="614101"/>
    <lineage>
        <taxon>Eukaryota</taxon>
        <taxon>Metazoa</taxon>
        <taxon>Ecdysozoa</taxon>
        <taxon>Arthropoda</taxon>
        <taxon>Hexapoda</taxon>
        <taxon>Insecta</taxon>
        <taxon>Pterygota</taxon>
        <taxon>Neoptera</taxon>
        <taxon>Polyneoptera</taxon>
        <taxon>Phasmatodea</taxon>
        <taxon>Verophasmatodea</taxon>
        <taxon>Anareolatae</taxon>
        <taxon>Phasmatidae</taxon>
        <taxon>Eurycanthinae</taxon>
        <taxon>Dryococelus</taxon>
    </lineage>
</organism>
<feature type="transmembrane region" description="Helical" evidence="2">
    <location>
        <begin position="933"/>
        <end position="956"/>
    </location>
</feature>